<dbReference type="PROSITE" id="PS52015">
    <property type="entry name" value="TONB_CTD"/>
    <property type="match status" value="1"/>
</dbReference>
<accession>A0A4R6UM33</accession>
<name>A0A4R6UM33_9GAMM</name>
<dbReference type="EMBL" id="SNYM01000013">
    <property type="protein sequence ID" value="TDQ46463.1"/>
    <property type="molecule type" value="Genomic_DNA"/>
</dbReference>
<keyword evidence="5" id="KW-1185">Reference proteome</keyword>
<feature type="chain" id="PRO_5020698664" evidence="2">
    <location>
        <begin position="21"/>
        <end position="425"/>
    </location>
</feature>
<evidence type="ECO:0000256" key="2">
    <source>
        <dbReference type="SAM" id="SignalP"/>
    </source>
</evidence>
<protein>
    <submittedName>
        <fullName evidence="4">Outer membrane biosynthesis protein TonB</fullName>
    </submittedName>
</protein>
<reference evidence="4 5" key="1">
    <citation type="submission" date="2019-03" db="EMBL/GenBank/DDBJ databases">
        <title>Genomic Encyclopedia of Type Strains, Phase IV (KMG-IV): sequencing the most valuable type-strain genomes for metagenomic binning, comparative biology and taxonomic classification.</title>
        <authorList>
            <person name="Goeker M."/>
        </authorList>
    </citation>
    <scope>NUCLEOTIDE SEQUENCE [LARGE SCALE GENOMIC DNA]</scope>
    <source>
        <strain evidence="4 5">DSM 103792</strain>
    </source>
</reference>
<evidence type="ECO:0000256" key="1">
    <source>
        <dbReference type="SAM" id="MobiDB-lite"/>
    </source>
</evidence>
<evidence type="ECO:0000313" key="5">
    <source>
        <dbReference type="Proteomes" id="UP000295375"/>
    </source>
</evidence>
<keyword evidence="2" id="KW-0732">Signal</keyword>
<dbReference type="Gene3D" id="3.30.1150.10">
    <property type="match status" value="1"/>
</dbReference>
<evidence type="ECO:0000313" key="4">
    <source>
        <dbReference type="EMBL" id="TDQ46463.1"/>
    </source>
</evidence>
<feature type="compositionally biased region" description="Basic and acidic residues" evidence="1">
    <location>
        <begin position="244"/>
        <end position="266"/>
    </location>
</feature>
<dbReference type="InterPro" id="IPR016087">
    <property type="entry name" value="Chalcone_isomerase"/>
</dbReference>
<dbReference type="Gene3D" id="3.50.70.10">
    <property type="match status" value="1"/>
</dbReference>
<feature type="compositionally biased region" description="Polar residues" evidence="1">
    <location>
        <begin position="228"/>
        <end position="243"/>
    </location>
</feature>
<dbReference type="SUPFAM" id="SSF74653">
    <property type="entry name" value="TolA/TonB C-terminal domain"/>
    <property type="match status" value="1"/>
</dbReference>
<dbReference type="GO" id="GO:0016872">
    <property type="term" value="F:intramolecular lyase activity"/>
    <property type="evidence" value="ECO:0007669"/>
    <property type="project" value="InterPro"/>
</dbReference>
<feature type="region of interest" description="Disordered" evidence="1">
    <location>
        <begin position="213"/>
        <end position="294"/>
    </location>
</feature>
<dbReference type="InterPro" id="IPR036298">
    <property type="entry name" value="Chalcone_isomerase_sf"/>
</dbReference>
<sequence length="425" mass="47561">MRWSVIACLFFFCAALPAEYLSTTLLRKDQTLTLNGIGTVRQLNLDLYHVALYVSQTGKTPEALFDARQRRVLHLRVTADRMFATGTARHFRELMHVNNSRDDLQREAENLAQFYSVFQHGLAQGDEIIFDNSDGSSTLIMINGSEILRIRSPLFFNMLLRCYLGPRPPGLQLKNELLSTDGINVAARLSELNALIVQENREKVYQSVRIAKATPAPTPEPEPVRNEPPQSTAVRSEPAQTETARADVAKAETARNETRAESETKKPAASKPAPQQTTIIDKPKPTPPTDKPATAITKEPAAETLAKAEPAKPKLSDTDVAELLADYQLALQAQLQKALQYPHRELKRKYGLTQLARVKGHVILKLNLDRSGDINAIWYIEKSPEKILDETAMNLVDSQAPFPALPEKLPEQAYEFFIELKFNPD</sequence>
<feature type="signal peptide" evidence="2">
    <location>
        <begin position="1"/>
        <end position="20"/>
    </location>
</feature>
<dbReference type="Proteomes" id="UP000295375">
    <property type="component" value="Unassembled WGS sequence"/>
</dbReference>
<gene>
    <name evidence="4" type="ORF">EV696_1134</name>
</gene>
<dbReference type="RefSeq" id="WP_133591655.1">
    <property type="nucleotide sequence ID" value="NZ_CP037953.1"/>
</dbReference>
<proteinExistence type="predicted"/>
<dbReference type="SUPFAM" id="SSF54626">
    <property type="entry name" value="Chalcone isomerase"/>
    <property type="match status" value="1"/>
</dbReference>
<dbReference type="Pfam" id="PF03544">
    <property type="entry name" value="TonB_C"/>
    <property type="match status" value="1"/>
</dbReference>
<dbReference type="Pfam" id="PF16036">
    <property type="entry name" value="Chalcone_3"/>
    <property type="match status" value="1"/>
</dbReference>
<dbReference type="GO" id="GO:0055085">
    <property type="term" value="P:transmembrane transport"/>
    <property type="evidence" value="ECO:0007669"/>
    <property type="project" value="InterPro"/>
</dbReference>
<dbReference type="InterPro" id="IPR016088">
    <property type="entry name" value="Chalcone_isomerase_3-sand"/>
</dbReference>
<dbReference type="OrthoDB" id="6077935at2"/>
<evidence type="ECO:0000259" key="3">
    <source>
        <dbReference type="PROSITE" id="PS52015"/>
    </source>
</evidence>
<comment type="caution">
    <text evidence="4">The sequence shown here is derived from an EMBL/GenBank/DDBJ whole genome shotgun (WGS) entry which is preliminary data.</text>
</comment>
<organism evidence="4 5">
    <name type="scientific">Permianibacter aggregans</name>
    <dbReference type="NCBI Taxonomy" id="1510150"/>
    <lineage>
        <taxon>Bacteria</taxon>
        <taxon>Pseudomonadati</taxon>
        <taxon>Pseudomonadota</taxon>
        <taxon>Gammaproteobacteria</taxon>
        <taxon>Pseudomonadales</taxon>
        <taxon>Pseudomonadaceae</taxon>
        <taxon>Permianibacter</taxon>
    </lineage>
</organism>
<dbReference type="InterPro" id="IPR037682">
    <property type="entry name" value="TonB_C"/>
</dbReference>
<feature type="domain" description="TonB C-terminal" evidence="3">
    <location>
        <begin position="334"/>
        <end position="425"/>
    </location>
</feature>
<dbReference type="AlphaFoldDB" id="A0A4R6UM33"/>